<protein>
    <submittedName>
        <fullName evidence="1">Uncharacterized protein</fullName>
    </submittedName>
</protein>
<accession>A0A401ULJ7</accession>
<proteinExistence type="predicted"/>
<comment type="caution">
    <text evidence="1">The sequence shown here is derived from an EMBL/GenBank/DDBJ whole genome shotgun (WGS) entry which is preliminary data.</text>
</comment>
<organism evidence="1 2">
    <name type="scientific">Clostridium tagluense</name>
    <dbReference type="NCBI Taxonomy" id="360422"/>
    <lineage>
        <taxon>Bacteria</taxon>
        <taxon>Bacillati</taxon>
        <taxon>Bacillota</taxon>
        <taxon>Clostridia</taxon>
        <taxon>Eubacteriales</taxon>
        <taxon>Clostridiaceae</taxon>
        <taxon>Clostridium</taxon>
    </lineage>
</organism>
<name>A0A401ULJ7_9CLOT</name>
<sequence>MDSVIRKAEERLEWLSSDEETIKLYKAREESLIEKMSLLDEAEERGIKKGKIDMVLNVKL</sequence>
<dbReference type="AlphaFoldDB" id="A0A401ULJ7"/>
<dbReference type="Proteomes" id="UP000287872">
    <property type="component" value="Unassembled WGS sequence"/>
</dbReference>
<dbReference type="RefSeq" id="WP_125000956.1">
    <property type="nucleotide sequence ID" value="NZ_BHYK01000009.1"/>
</dbReference>
<keyword evidence="2" id="KW-1185">Reference proteome</keyword>
<reference evidence="1 2" key="1">
    <citation type="submission" date="2018-11" db="EMBL/GenBank/DDBJ databases">
        <title>Genome sequencing and assembly of Clostridium tagluense strain A121.</title>
        <authorList>
            <person name="Murakami T."/>
            <person name="Segawa T."/>
            <person name="Shcherbakova V.A."/>
            <person name="Mori H."/>
            <person name="Yoshimura Y."/>
        </authorList>
    </citation>
    <scope>NUCLEOTIDE SEQUENCE [LARGE SCALE GENOMIC DNA]</scope>
    <source>
        <strain evidence="1 2">A121</strain>
    </source>
</reference>
<evidence type="ECO:0000313" key="1">
    <source>
        <dbReference type="EMBL" id="GCD10401.1"/>
    </source>
</evidence>
<evidence type="ECO:0000313" key="2">
    <source>
        <dbReference type="Proteomes" id="UP000287872"/>
    </source>
</evidence>
<gene>
    <name evidence="1" type="ORF">Ctaglu_20240</name>
</gene>
<dbReference type="EMBL" id="BHYK01000009">
    <property type="protein sequence ID" value="GCD10401.1"/>
    <property type="molecule type" value="Genomic_DNA"/>
</dbReference>